<feature type="transmembrane region" description="Helical" evidence="1">
    <location>
        <begin position="21"/>
        <end position="41"/>
    </location>
</feature>
<proteinExistence type="predicted"/>
<feature type="non-terminal residue" evidence="2">
    <location>
        <position position="1"/>
    </location>
</feature>
<protein>
    <submittedName>
        <fullName evidence="2">Uncharacterized protein</fullName>
    </submittedName>
</protein>
<keyword evidence="1" id="KW-1133">Transmembrane helix</keyword>
<accession>A0A382AB82</accession>
<dbReference type="EMBL" id="UINC01024682">
    <property type="protein sequence ID" value="SVA98806.1"/>
    <property type="molecule type" value="Genomic_DNA"/>
</dbReference>
<evidence type="ECO:0000256" key="1">
    <source>
        <dbReference type="SAM" id="Phobius"/>
    </source>
</evidence>
<sequence length="52" mass="6222">VLVHWKLIRQGQFILIFFRKFDVATIKLIALLLFAFILTVLENLLEFPLIHR</sequence>
<name>A0A382AB82_9ZZZZ</name>
<dbReference type="AlphaFoldDB" id="A0A382AB82"/>
<keyword evidence="1" id="KW-0812">Transmembrane</keyword>
<gene>
    <name evidence="2" type="ORF">METZ01_LOCUS151660</name>
</gene>
<reference evidence="2" key="1">
    <citation type="submission" date="2018-05" db="EMBL/GenBank/DDBJ databases">
        <authorList>
            <person name="Lanie J.A."/>
            <person name="Ng W.-L."/>
            <person name="Kazmierczak K.M."/>
            <person name="Andrzejewski T.M."/>
            <person name="Davidsen T.M."/>
            <person name="Wayne K.J."/>
            <person name="Tettelin H."/>
            <person name="Glass J.I."/>
            <person name="Rusch D."/>
            <person name="Podicherti R."/>
            <person name="Tsui H.-C.T."/>
            <person name="Winkler M.E."/>
        </authorList>
    </citation>
    <scope>NUCLEOTIDE SEQUENCE</scope>
</reference>
<organism evidence="2">
    <name type="scientific">marine metagenome</name>
    <dbReference type="NCBI Taxonomy" id="408172"/>
    <lineage>
        <taxon>unclassified sequences</taxon>
        <taxon>metagenomes</taxon>
        <taxon>ecological metagenomes</taxon>
    </lineage>
</organism>
<evidence type="ECO:0000313" key="2">
    <source>
        <dbReference type="EMBL" id="SVA98806.1"/>
    </source>
</evidence>
<keyword evidence="1" id="KW-0472">Membrane</keyword>